<keyword evidence="2" id="KW-0812">Transmembrane</keyword>
<evidence type="ECO:0000256" key="1">
    <source>
        <dbReference type="SAM" id="MobiDB-lite"/>
    </source>
</evidence>
<keyword evidence="4" id="KW-1185">Reference proteome</keyword>
<dbReference type="AlphaFoldDB" id="A0A316TIV4"/>
<evidence type="ECO:0000313" key="3">
    <source>
        <dbReference type="EMBL" id="PWN02264.1"/>
    </source>
</evidence>
<sequence length="67" mass="7486">MVPGIILIIVGAIFTFALRAESSWLDVRVLGLILMLGGAAFIVRSRVKRRDRQEAPLRDSRTEHLPS</sequence>
<evidence type="ECO:0008006" key="5">
    <source>
        <dbReference type="Google" id="ProtNLM"/>
    </source>
</evidence>
<keyword evidence="2" id="KW-0472">Membrane</keyword>
<organism evidence="3 4">
    <name type="scientific">Nocardioides silvaticus</name>
    <dbReference type="NCBI Taxonomy" id="2201891"/>
    <lineage>
        <taxon>Bacteria</taxon>
        <taxon>Bacillati</taxon>
        <taxon>Actinomycetota</taxon>
        <taxon>Actinomycetes</taxon>
        <taxon>Propionibacteriales</taxon>
        <taxon>Nocardioidaceae</taxon>
        <taxon>Nocardioides</taxon>
    </lineage>
</organism>
<keyword evidence="2" id="KW-1133">Transmembrane helix</keyword>
<evidence type="ECO:0000256" key="2">
    <source>
        <dbReference type="SAM" id="Phobius"/>
    </source>
</evidence>
<dbReference type="Proteomes" id="UP000245507">
    <property type="component" value="Unassembled WGS sequence"/>
</dbReference>
<dbReference type="RefSeq" id="WP_109694861.1">
    <property type="nucleotide sequence ID" value="NZ_QGDD01000006.1"/>
</dbReference>
<feature type="transmembrane region" description="Helical" evidence="2">
    <location>
        <begin position="29"/>
        <end position="47"/>
    </location>
</feature>
<evidence type="ECO:0000313" key="4">
    <source>
        <dbReference type="Proteomes" id="UP000245507"/>
    </source>
</evidence>
<proteinExistence type="predicted"/>
<name>A0A316TIV4_9ACTN</name>
<protein>
    <recommendedName>
        <fullName evidence="5">LPXTG cell wall anchor domain-containing protein</fullName>
    </recommendedName>
</protein>
<feature type="compositionally biased region" description="Basic and acidic residues" evidence="1">
    <location>
        <begin position="51"/>
        <end position="67"/>
    </location>
</feature>
<feature type="region of interest" description="Disordered" evidence="1">
    <location>
        <begin position="48"/>
        <end position="67"/>
    </location>
</feature>
<dbReference type="EMBL" id="QGDD01000006">
    <property type="protein sequence ID" value="PWN02264.1"/>
    <property type="molecule type" value="Genomic_DNA"/>
</dbReference>
<comment type="caution">
    <text evidence="3">The sequence shown here is derived from an EMBL/GenBank/DDBJ whole genome shotgun (WGS) entry which is preliminary data.</text>
</comment>
<accession>A0A316TIV4</accession>
<gene>
    <name evidence="3" type="ORF">DJ010_14170</name>
</gene>
<reference evidence="3 4" key="1">
    <citation type="submission" date="2018-05" db="EMBL/GenBank/DDBJ databases">
        <title>Nocardioides silvaticus genome.</title>
        <authorList>
            <person name="Li C."/>
            <person name="Wang G."/>
        </authorList>
    </citation>
    <scope>NUCLEOTIDE SEQUENCE [LARGE SCALE GENOMIC DNA]</scope>
    <source>
        <strain evidence="3 4">CCTCC AB 2018079</strain>
    </source>
</reference>
<dbReference type="OrthoDB" id="4870732at2"/>